<dbReference type="PROSITE" id="PS00765">
    <property type="entry name" value="P_GLUCOSE_ISOMERASE_1"/>
    <property type="match status" value="1"/>
</dbReference>
<dbReference type="Gene3D" id="3.40.50.10490">
    <property type="entry name" value="Glucose-6-phosphate isomerase like protein, domain 1"/>
    <property type="match status" value="2"/>
</dbReference>
<protein>
    <recommendedName>
        <fullName evidence="7">Glucose-6-phosphate isomerase</fullName>
        <shortName evidence="7">GPI</shortName>
        <ecNumber evidence="7">5.3.1.9</ecNumber>
    </recommendedName>
    <alternativeName>
        <fullName evidence="7">Phosphoglucose isomerase</fullName>
        <shortName evidence="7">PGI</shortName>
    </alternativeName>
    <alternativeName>
        <fullName evidence="7">Phosphohexose isomerase</fullName>
        <shortName evidence="7">PHI</shortName>
    </alternativeName>
</protein>
<dbReference type="GO" id="GO:0004347">
    <property type="term" value="F:glucose-6-phosphate isomerase activity"/>
    <property type="evidence" value="ECO:0007669"/>
    <property type="project" value="UniProtKB-UniRule"/>
</dbReference>
<dbReference type="UniPathway" id="UPA00138"/>
<dbReference type="InterPro" id="IPR023096">
    <property type="entry name" value="G6P_Isomerase_C"/>
</dbReference>
<dbReference type="UniPathway" id="UPA00109">
    <property type="reaction ID" value="UER00181"/>
</dbReference>
<dbReference type="PRINTS" id="PR00662">
    <property type="entry name" value="G6PISOMERASE"/>
</dbReference>
<evidence type="ECO:0000256" key="8">
    <source>
        <dbReference type="RuleBase" id="RU000612"/>
    </source>
</evidence>
<dbReference type="NCBIfam" id="NF001211">
    <property type="entry name" value="PRK00179.1"/>
    <property type="match status" value="1"/>
</dbReference>
<evidence type="ECO:0000313" key="10">
    <source>
        <dbReference type="Proteomes" id="UP000004931"/>
    </source>
</evidence>
<comment type="catalytic activity">
    <reaction evidence="6 7 8">
        <text>alpha-D-glucose 6-phosphate = beta-D-fructose 6-phosphate</text>
        <dbReference type="Rhea" id="RHEA:11816"/>
        <dbReference type="ChEBI" id="CHEBI:57634"/>
        <dbReference type="ChEBI" id="CHEBI:58225"/>
        <dbReference type="EC" id="5.3.1.9"/>
    </reaction>
</comment>
<dbReference type="InterPro" id="IPR001672">
    <property type="entry name" value="G6P_Isomerase"/>
</dbReference>
<comment type="similarity">
    <text evidence="2 7 8">Belongs to the GPI family.</text>
</comment>
<dbReference type="InterPro" id="IPR035482">
    <property type="entry name" value="SIS_PGI_2"/>
</dbReference>
<dbReference type="Gene3D" id="1.10.1390.10">
    <property type="match status" value="1"/>
</dbReference>
<dbReference type="GO" id="GO:0097367">
    <property type="term" value="F:carbohydrate derivative binding"/>
    <property type="evidence" value="ECO:0007669"/>
    <property type="project" value="InterPro"/>
</dbReference>
<proteinExistence type="inferred from homology"/>
<evidence type="ECO:0000256" key="7">
    <source>
        <dbReference type="HAMAP-Rule" id="MF_00473"/>
    </source>
</evidence>
<dbReference type="GO" id="GO:0006094">
    <property type="term" value="P:gluconeogenesis"/>
    <property type="evidence" value="ECO:0007669"/>
    <property type="project" value="UniProtKB-UniRule"/>
</dbReference>
<evidence type="ECO:0000313" key="9">
    <source>
        <dbReference type="EMBL" id="EAW32544.1"/>
    </source>
</evidence>
<dbReference type="EC" id="5.3.1.9" evidence="7"/>
<keyword evidence="3 7" id="KW-0312">Gluconeogenesis</keyword>
<dbReference type="CDD" id="cd05016">
    <property type="entry name" value="SIS_PGI_2"/>
    <property type="match status" value="1"/>
</dbReference>
<evidence type="ECO:0000256" key="2">
    <source>
        <dbReference type="ARBA" id="ARBA00006604"/>
    </source>
</evidence>
<dbReference type="EMBL" id="AAVT01000001">
    <property type="protein sequence ID" value="EAW32544.1"/>
    <property type="molecule type" value="Genomic_DNA"/>
</dbReference>
<comment type="subcellular location">
    <subcellularLocation>
        <location evidence="7">Cytoplasm</location>
    </subcellularLocation>
</comment>
<evidence type="ECO:0000256" key="6">
    <source>
        <dbReference type="ARBA" id="ARBA00029321"/>
    </source>
</evidence>
<evidence type="ECO:0000256" key="4">
    <source>
        <dbReference type="ARBA" id="ARBA00023152"/>
    </source>
</evidence>
<name>A0Y8U0_9GAMM</name>
<dbReference type="SUPFAM" id="SSF53697">
    <property type="entry name" value="SIS domain"/>
    <property type="match status" value="1"/>
</dbReference>
<dbReference type="eggNOG" id="COG0166">
    <property type="taxonomic scope" value="Bacteria"/>
</dbReference>
<dbReference type="GO" id="GO:0006096">
    <property type="term" value="P:glycolytic process"/>
    <property type="evidence" value="ECO:0007669"/>
    <property type="project" value="UniProtKB-UniRule"/>
</dbReference>
<feature type="active site" evidence="7">
    <location>
        <position position="505"/>
    </location>
</feature>
<dbReference type="STRING" id="247633.GP2143_14851"/>
<dbReference type="GO" id="GO:0005829">
    <property type="term" value="C:cytosol"/>
    <property type="evidence" value="ECO:0007669"/>
    <property type="project" value="TreeGrafter"/>
</dbReference>
<dbReference type="OrthoDB" id="140919at2"/>
<dbReference type="PANTHER" id="PTHR11469">
    <property type="entry name" value="GLUCOSE-6-PHOSPHATE ISOMERASE"/>
    <property type="match status" value="1"/>
</dbReference>
<dbReference type="GO" id="GO:0051156">
    <property type="term" value="P:glucose 6-phosphate metabolic process"/>
    <property type="evidence" value="ECO:0007669"/>
    <property type="project" value="TreeGrafter"/>
</dbReference>
<accession>A0Y8U0</accession>
<dbReference type="PROSITE" id="PS00174">
    <property type="entry name" value="P_GLUCOSE_ISOMERASE_2"/>
    <property type="match status" value="1"/>
</dbReference>
<keyword evidence="10" id="KW-1185">Reference proteome</keyword>
<dbReference type="InterPro" id="IPR035476">
    <property type="entry name" value="SIS_PGI_1"/>
</dbReference>
<gene>
    <name evidence="7" type="primary">pgi</name>
    <name evidence="9" type="ORF">GP2143_14851</name>
</gene>
<comment type="pathway">
    <text evidence="1 7 8">Carbohydrate degradation; glycolysis; D-glyceraldehyde 3-phosphate and glycerone phosphate from D-glucose: step 2/4.</text>
</comment>
<dbReference type="InterPro" id="IPR018189">
    <property type="entry name" value="Phosphoglucose_isomerase_CS"/>
</dbReference>
<reference evidence="9 10" key="1">
    <citation type="journal article" date="2010" name="J. Bacteriol.">
        <title>Genome sequence of the oligotrophic marine Gammaproteobacterium HTCC2143, isolated from the Oregon Coast.</title>
        <authorList>
            <person name="Oh H.M."/>
            <person name="Kang I."/>
            <person name="Ferriera S."/>
            <person name="Giovannoni S.J."/>
            <person name="Cho J.C."/>
        </authorList>
    </citation>
    <scope>NUCLEOTIDE SEQUENCE [LARGE SCALE GENOMIC DNA]</scope>
    <source>
        <strain evidence="9 10">HTCC2143</strain>
    </source>
</reference>
<evidence type="ECO:0000256" key="3">
    <source>
        <dbReference type="ARBA" id="ARBA00022432"/>
    </source>
</evidence>
<organism evidence="9 10">
    <name type="scientific">marine gamma proteobacterium HTCC2143</name>
    <dbReference type="NCBI Taxonomy" id="247633"/>
    <lineage>
        <taxon>Bacteria</taxon>
        <taxon>Pseudomonadati</taxon>
        <taxon>Pseudomonadota</taxon>
        <taxon>Gammaproteobacteria</taxon>
        <taxon>Cellvibrionales</taxon>
        <taxon>Spongiibacteraceae</taxon>
        <taxon>BD1-7 clade</taxon>
    </lineage>
</organism>
<keyword evidence="5 7" id="KW-0413">Isomerase</keyword>
<dbReference type="Proteomes" id="UP000004931">
    <property type="component" value="Unassembled WGS sequence"/>
</dbReference>
<keyword evidence="4 7" id="KW-0324">Glycolysis</keyword>
<comment type="pathway">
    <text evidence="7">Carbohydrate biosynthesis; gluconeogenesis.</text>
</comment>
<dbReference type="HAMAP" id="MF_00473">
    <property type="entry name" value="G6P_isomerase"/>
    <property type="match status" value="1"/>
</dbReference>
<dbReference type="CDD" id="cd05015">
    <property type="entry name" value="SIS_PGI_1"/>
    <property type="match status" value="1"/>
</dbReference>
<sequence>MTNRKDLTSWKQLESLALQKPLQLEGLFQADDQRFQNFSINACGVLFDYSKQLLSNEVREKLLSLAEECDVASWREAMFSGEVINKTENRAVLHTALRSSFAGDDASQQEVSAELEHVRVFSEAIRSGEKKGWTGQVFTDVVCIGVGGSNLGPQMVTDALSGVDSGSLRLHYISSVDAVPLVNLLASLNAERTLFVISSKTFTTSETVLNANTARRWFLQCASEEAVDVHFVAVTDSIAKAGTFGIAEENCFKMWDWVGGRFSLWSAIGLPIALYAGFDVFRELLDGASAMDQHFLDAPLSENMPVMMALVGVWNATFLNMDTLAVLPYDQNLHKLPAYLQQAEMESNGKSVNWNGEAVEYPTCPIVWGQTGINGQHAFYQLLHQGTHRVPADFIGSVHSHSDAAEHHETLLANFFAQPRALMNGVSLNEVERDLAIKGLDPLQVSELARHKVHSGNRPSSSILIDRLDAFHLGALIALYEHKIFTQGILWQVYSFDQWGVELGKVLASNVLTSVLSDAEVSDYDDSTNGLINYYKAHR</sequence>
<feature type="active site" evidence="7">
    <location>
        <position position="377"/>
    </location>
</feature>
<dbReference type="PROSITE" id="PS51463">
    <property type="entry name" value="P_GLUCOSE_ISOMERASE_3"/>
    <property type="match status" value="1"/>
</dbReference>
<comment type="caution">
    <text evidence="9">The sequence shown here is derived from an EMBL/GenBank/DDBJ whole genome shotgun (WGS) entry which is preliminary data.</text>
</comment>
<evidence type="ECO:0000256" key="5">
    <source>
        <dbReference type="ARBA" id="ARBA00023235"/>
    </source>
</evidence>
<dbReference type="GO" id="GO:0048029">
    <property type="term" value="F:monosaccharide binding"/>
    <property type="evidence" value="ECO:0007669"/>
    <property type="project" value="TreeGrafter"/>
</dbReference>
<dbReference type="PANTHER" id="PTHR11469:SF1">
    <property type="entry name" value="GLUCOSE-6-PHOSPHATE ISOMERASE"/>
    <property type="match status" value="1"/>
</dbReference>
<feature type="active site" description="Proton donor" evidence="7">
    <location>
        <position position="346"/>
    </location>
</feature>
<evidence type="ECO:0000256" key="1">
    <source>
        <dbReference type="ARBA" id="ARBA00004926"/>
    </source>
</evidence>
<dbReference type="InterPro" id="IPR046348">
    <property type="entry name" value="SIS_dom_sf"/>
</dbReference>
<dbReference type="AlphaFoldDB" id="A0Y8U0"/>
<keyword evidence="7" id="KW-0963">Cytoplasm</keyword>
<comment type="function">
    <text evidence="7">Catalyzes the reversible isomerization of glucose-6-phosphate to fructose-6-phosphate.</text>
</comment>
<dbReference type="Pfam" id="PF00342">
    <property type="entry name" value="PGI"/>
    <property type="match status" value="1"/>
</dbReference>